<reference evidence="1" key="1">
    <citation type="submission" date="2022-12" db="EMBL/GenBank/DDBJ databases">
        <title>Chromosome-Level Genome Assembly of Japanese Cedar (Cryptomeriajaponica D. Don).</title>
        <authorList>
            <person name="Fujino T."/>
            <person name="Yamaguchi K."/>
            <person name="Yokoyama T."/>
            <person name="Hamanaka T."/>
            <person name="Harazono Y."/>
            <person name="Kamada H."/>
            <person name="Kobayashi W."/>
            <person name="Ujino-Ihara T."/>
            <person name="Uchiyama K."/>
            <person name="Matsumoto A."/>
            <person name="Izuno A."/>
            <person name="Tsumura Y."/>
            <person name="Toyoda A."/>
            <person name="Shigenobu S."/>
            <person name="Moriguchi Y."/>
            <person name="Ueno S."/>
            <person name="Kasahara M."/>
        </authorList>
    </citation>
    <scope>NUCLEOTIDE SEQUENCE</scope>
</reference>
<gene>
    <name evidence="1" type="ORF">SUGI_1307440</name>
</gene>
<sequence>MAKECKVKLKSSDDEMFE</sequence>
<protein>
    <submittedName>
        <fullName evidence="1">Uncharacterized protein</fullName>
    </submittedName>
</protein>
<keyword evidence="2" id="KW-1185">Reference proteome</keyword>
<feature type="non-terminal residue" evidence="1">
    <location>
        <position position="18"/>
    </location>
</feature>
<accession>A0AAD3NSS9</accession>
<dbReference type="AlphaFoldDB" id="A0AAD3NSS9"/>
<evidence type="ECO:0000313" key="1">
    <source>
        <dbReference type="EMBL" id="GLJ57239.1"/>
    </source>
</evidence>
<evidence type="ECO:0000313" key="2">
    <source>
        <dbReference type="Proteomes" id="UP001234787"/>
    </source>
</evidence>
<name>A0AAD3NSS9_CRYJA</name>
<comment type="caution">
    <text evidence="1">The sequence shown here is derived from an EMBL/GenBank/DDBJ whole genome shotgun (WGS) entry which is preliminary data.</text>
</comment>
<proteinExistence type="predicted"/>
<dbReference type="EMBL" id="BSEH01000093">
    <property type="protein sequence ID" value="GLJ57239.1"/>
    <property type="molecule type" value="Genomic_DNA"/>
</dbReference>
<organism evidence="1 2">
    <name type="scientific">Cryptomeria japonica</name>
    <name type="common">Japanese cedar</name>
    <name type="synonym">Cupressus japonica</name>
    <dbReference type="NCBI Taxonomy" id="3369"/>
    <lineage>
        <taxon>Eukaryota</taxon>
        <taxon>Viridiplantae</taxon>
        <taxon>Streptophyta</taxon>
        <taxon>Embryophyta</taxon>
        <taxon>Tracheophyta</taxon>
        <taxon>Spermatophyta</taxon>
        <taxon>Pinopsida</taxon>
        <taxon>Pinidae</taxon>
        <taxon>Conifers II</taxon>
        <taxon>Cupressales</taxon>
        <taxon>Cupressaceae</taxon>
        <taxon>Cryptomeria</taxon>
    </lineage>
</organism>
<dbReference type="Proteomes" id="UP001234787">
    <property type="component" value="Unassembled WGS sequence"/>
</dbReference>